<keyword evidence="5" id="KW-1185">Reference proteome</keyword>
<feature type="transmembrane region" description="Helical" evidence="2">
    <location>
        <begin position="365"/>
        <end position="383"/>
    </location>
</feature>
<evidence type="ECO:0008006" key="6">
    <source>
        <dbReference type="Google" id="ProtNLM"/>
    </source>
</evidence>
<keyword evidence="2" id="KW-1133">Transmembrane helix</keyword>
<evidence type="ECO:0000313" key="5">
    <source>
        <dbReference type="Proteomes" id="UP000018291"/>
    </source>
</evidence>
<comment type="caution">
    <text evidence="4">The sequence shown here is derived from an EMBL/GenBank/DDBJ whole genome shotgun (WGS) entry which is preliminary data.</text>
</comment>
<dbReference type="Proteomes" id="UP000018291">
    <property type="component" value="Unassembled WGS sequence"/>
</dbReference>
<reference evidence="4 5" key="1">
    <citation type="journal article" date="2013" name="ISME J.">
        <title>Metabolic model for the filamentous 'Candidatus Microthrix parvicella' based on genomic and metagenomic analyses.</title>
        <authorList>
            <person name="Jon McIlroy S."/>
            <person name="Kristiansen R."/>
            <person name="Albertsen M."/>
            <person name="Michael Karst S."/>
            <person name="Rossetti S."/>
            <person name="Lund Nielsen J."/>
            <person name="Tandoi V."/>
            <person name="James Seviour R."/>
            <person name="Nielsen P.H."/>
        </authorList>
    </citation>
    <scope>NUCLEOTIDE SEQUENCE [LARGE SCALE GENOMIC DNA]</scope>
    <source>
        <strain evidence="4 5">RN1</strain>
    </source>
</reference>
<evidence type="ECO:0000313" key="4">
    <source>
        <dbReference type="EMBL" id="CCM65405.1"/>
    </source>
</evidence>
<protein>
    <recommendedName>
        <fullName evidence="6">Transmembrane protein</fullName>
    </recommendedName>
</protein>
<accession>R4Z406</accession>
<evidence type="ECO:0000256" key="1">
    <source>
        <dbReference type="SAM" id="MobiDB-lite"/>
    </source>
</evidence>
<dbReference type="EMBL" id="CANL01000067">
    <property type="protein sequence ID" value="CCM65405.1"/>
    <property type="molecule type" value="Genomic_DNA"/>
</dbReference>
<dbReference type="AlphaFoldDB" id="R4Z406"/>
<keyword evidence="2" id="KW-0812">Transmembrane</keyword>
<organism evidence="4 5">
    <name type="scientific">Candidatus Neomicrothrix parvicella RN1</name>
    <dbReference type="NCBI Taxonomy" id="1229780"/>
    <lineage>
        <taxon>Bacteria</taxon>
        <taxon>Bacillati</taxon>
        <taxon>Actinomycetota</taxon>
        <taxon>Acidimicrobiia</taxon>
        <taxon>Acidimicrobiales</taxon>
        <taxon>Microthrixaceae</taxon>
        <taxon>Candidatus Neomicrothrix</taxon>
    </lineage>
</organism>
<sequence>MRTKQALDGSAQRMRDLPLFNRHRRLYRIALCSALGVSLLSPNPVGAQEPTPAETAAASQAGPSNSELAAAEAVPIDSGVVEAVQSQPSRRNIAALVEDVAGPVDTPLERSGGELVSENPSASVAIDDGQVTMEGPTGTSIGVSVGSDEAPSSIVGGAEVRLDALPDTAVVTRPTEDGVQIATVLKSEAAPSAVEYSMDLPPATKLAETEDGSIAITVPTTTLEPTPESAAKLEAQVETVVDALDAGTMTESQALTVLEAAKPVELTSVQSEQTIATIEQPWAFDANGQAIPTSYELDGNVLTQTVHTTSDTAYPVVADPSWYWWVGTAAMCASSVGLLFSGVGLTAKFAKATKIINRMPKLKAAVAKLGGLRATLSAMANWARKFGKVNAATRAKLQVVAAFGLNMILDALGIGSCVGLVREMRK</sequence>
<dbReference type="eggNOG" id="COG1403">
    <property type="taxonomic scope" value="Bacteria"/>
</dbReference>
<proteinExistence type="predicted"/>
<evidence type="ECO:0000256" key="2">
    <source>
        <dbReference type="SAM" id="Phobius"/>
    </source>
</evidence>
<name>R4Z406_9ACTN</name>
<keyword evidence="2" id="KW-0472">Membrane</keyword>
<keyword evidence="3" id="KW-0732">Signal</keyword>
<evidence type="ECO:0000256" key="3">
    <source>
        <dbReference type="SAM" id="SignalP"/>
    </source>
</evidence>
<feature type="compositionally biased region" description="Low complexity" evidence="1">
    <location>
        <begin position="46"/>
        <end position="64"/>
    </location>
</feature>
<gene>
    <name evidence="4" type="ORF">BN381_70104</name>
</gene>
<feature type="chain" id="PRO_5004374578" description="Transmembrane protein" evidence="3">
    <location>
        <begin position="48"/>
        <end position="426"/>
    </location>
</feature>
<dbReference type="HOGENOM" id="CLU_643546_0_0_11"/>
<feature type="signal peptide" evidence="3">
    <location>
        <begin position="1"/>
        <end position="47"/>
    </location>
</feature>
<dbReference type="STRING" id="1229780.BN381_70104"/>
<feature type="transmembrane region" description="Helical" evidence="2">
    <location>
        <begin position="322"/>
        <end position="345"/>
    </location>
</feature>
<feature type="transmembrane region" description="Helical" evidence="2">
    <location>
        <begin position="395"/>
        <end position="421"/>
    </location>
</feature>
<feature type="region of interest" description="Disordered" evidence="1">
    <location>
        <begin position="46"/>
        <end position="66"/>
    </location>
</feature>